<dbReference type="PANTHER" id="PTHR33217:SF7">
    <property type="entry name" value="TRANSPOSASE FOR INSERTION SEQUENCE ELEMENT IS1081"/>
    <property type="match status" value="1"/>
</dbReference>
<evidence type="ECO:0000256" key="4">
    <source>
        <dbReference type="ARBA" id="ARBA00023125"/>
    </source>
</evidence>
<keyword evidence="6" id="KW-0814">Transposable element</keyword>
<keyword evidence="5 6" id="KW-0233">DNA recombination</keyword>
<dbReference type="AlphaFoldDB" id="A0A562T0I1"/>
<dbReference type="InterPro" id="IPR001207">
    <property type="entry name" value="Transposase_mutator"/>
</dbReference>
<evidence type="ECO:0000256" key="3">
    <source>
        <dbReference type="ARBA" id="ARBA00022578"/>
    </source>
</evidence>
<name>A0A562T0I1_9HYPH</name>
<comment type="function">
    <text evidence="1 6">Required for the transposition of the insertion element.</text>
</comment>
<evidence type="ECO:0000313" key="7">
    <source>
        <dbReference type="EMBL" id="TWI87045.1"/>
    </source>
</evidence>
<dbReference type="EMBL" id="VLLF01000005">
    <property type="protein sequence ID" value="TWI87045.1"/>
    <property type="molecule type" value="Genomic_DNA"/>
</dbReference>
<organism evidence="7 8">
    <name type="scientific">Roseibium hamelinense</name>
    <dbReference type="NCBI Taxonomy" id="150831"/>
    <lineage>
        <taxon>Bacteria</taxon>
        <taxon>Pseudomonadati</taxon>
        <taxon>Pseudomonadota</taxon>
        <taxon>Alphaproteobacteria</taxon>
        <taxon>Hyphomicrobiales</taxon>
        <taxon>Stappiaceae</taxon>
        <taxon>Roseibium</taxon>
    </lineage>
</organism>
<gene>
    <name evidence="7" type="ORF">JM93_02282</name>
</gene>
<protein>
    <recommendedName>
        <fullName evidence="6">Mutator family transposase</fullName>
    </recommendedName>
</protein>
<sequence>MKLIISDACRGLVESVADYLPDAQWQRCMVHFYRNVFSHVPSTKVREVTHMLKAIHAQENRRAAQEKADAVIADLRAQRLTRAADLIEESIDETLTYYGFPDSHWRKIRTNNPLERIMKEIRRRTRVVGAFPDGQSCLNLAAARLRHIAAGKWSARKYMNMAPLYQEQHQTHGAVA</sequence>
<comment type="caution">
    <text evidence="7">The sequence shown here is derived from an EMBL/GenBank/DDBJ whole genome shotgun (WGS) entry which is preliminary data.</text>
</comment>
<dbReference type="Proteomes" id="UP000320593">
    <property type="component" value="Unassembled WGS sequence"/>
</dbReference>
<keyword evidence="4 6" id="KW-0238">DNA-binding</keyword>
<dbReference type="GO" id="GO:0003677">
    <property type="term" value="F:DNA binding"/>
    <property type="evidence" value="ECO:0007669"/>
    <property type="project" value="UniProtKB-UniRule"/>
</dbReference>
<reference evidence="7 8" key="1">
    <citation type="submission" date="2019-07" db="EMBL/GenBank/DDBJ databases">
        <title>Genomic Encyclopedia of Archaeal and Bacterial Type Strains, Phase II (KMG-II): from individual species to whole genera.</title>
        <authorList>
            <person name="Goeker M."/>
        </authorList>
    </citation>
    <scope>NUCLEOTIDE SEQUENCE [LARGE SCALE GENOMIC DNA]</scope>
    <source>
        <strain evidence="7 8">ATCC BAA-252</strain>
    </source>
</reference>
<keyword evidence="8" id="KW-1185">Reference proteome</keyword>
<dbReference type="GO" id="GO:0006313">
    <property type="term" value="P:DNA transposition"/>
    <property type="evidence" value="ECO:0007669"/>
    <property type="project" value="UniProtKB-UniRule"/>
</dbReference>
<keyword evidence="3 6" id="KW-0815">Transposition</keyword>
<comment type="similarity">
    <text evidence="2 6">Belongs to the transposase mutator family.</text>
</comment>
<dbReference type="GO" id="GO:0004803">
    <property type="term" value="F:transposase activity"/>
    <property type="evidence" value="ECO:0007669"/>
    <property type="project" value="UniProtKB-UniRule"/>
</dbReference>
<accession>A0A562T0I1</accession>
<evidence type="ECO:0000256" key="2">
    <source>
        <dbReference type="ARBA" id="ARBA00010961"/>
    </source>
</evidence>
<dbReference type="Pfam" id="PF00872">
    <property type="entry name" value="Transposase_mut"/>
    <property type="match status" value="1"/>
</dbReference>
<evidence type="ECO:0000256" key="1">
    <source>
        <dbReference type="ARBA" id="ARBA00002190"/>
    </source>
</evidence>
<dbReference type="PANTHER" id="PTHR33217">
    <property type="entry name" value="TRANSPOSASE FOR INSERTION SEQUENCE ELEMENT IS1081"/>
    <property type="match status" value="1"/>
</dbReference>
<evidence type="ECO:0000256" key="6">
    <source>
        <dbReference type="RuleBase" id="RU365089"/>
    </source>
</evidence>
<evidence type="ECO:0000256" key="5">
    <source>
        <dbReference type="ARBA" id="ARBA00023172"/>
    </source>
</evidence>
<evidence type="ECO:0000313" key="8">
    <source>
        <dbReference type="Proteomes" id="UP000320593"/>
    </source>
</evidence>
<proteinExistence type="inferred from homology"/>